<feature type="coiled-coil region" evidence="1">
    <location>
        <begin position="146"/>
        <end position="173"/>
    </location>
</feature>
<proteinExistence type="predicted"/>
<dbReference type="EMBL" id="BFEA01000163">
    <property type="protein sequence ID" value="GBG72339.1"/>
    <property type="molecule type" value="Genomic_DNA"/>
</dbReference>
<protein>
    <submittedName>
        <fullName evidence="3">Uncharacterized protein</fullName>
    </submittedName>
</protein>
<accession>A0A388KQL5</accession>
<evidence type="ECO:0000256" key="2">
    <source>
        <dbReference type="SAM" id="MobiDB-lite"/>
    </source>
</evidence>
<evidence type="ECO:0000313" key="4">
    <source>
        <dbReference type="Proteomes" id="UP000265515"/>
    </source>
</evidence>
<evidence type="ECO:0000313" key="3">
    <source>
        <dbReference type="EMBL" id="GBG72339.1"/>
    </source>
</evidence>
<name>A0A388KQL5_CHABU</name>
<sequence>MTYKHGQSVVAQAGAVGVMQTWTLLEEVWGMKSKEGSGVKTNYGVQVRSPPTQAADVKTSYDAQVRYPLMQDTGALPRRSARLAVRTRPAVPPRPKRLNKRKTPAASSTAIKVPVTTGVLPACPVQGAGDPLAAYLQRVQAFTDVVASAKAQEEAAEAERQRLASEAAAQAQQTAEADAVVRDKRNAICMESLTMNETLTAAVRAAATHQKQLLNTTTARINNIEAKASAAPGCTTDEVRQLNGRIYHVVNLIRDIGVFNGPDTISSTVAAIKTDITKLQTRPDVATKTYKMLHFDISKFDDYNKPDALTWWQRFLTEASCRTVPADDMMKALYLQLIGGAQAWMNHLAATNKCTIAELHTHITWKEFEKLWFTQFMVRNVVKAAMNEVYTCSQRNMPTRDWTTKWQKIVTTPGFDLSFTNQRSEFFSRSCAGLRTALGNEYDYASFQAILDRANLVIQTDDKAANERQSQPHYVAKPAYQRPAHNNAVIYEETVDLHAAAASSSDGGIVAALPPKRPKRVRKNKATQETASTGIGQQPWTTYKITKEIYDLRQKYFGAMGYIEDEAGAMAPQIIGTNGTWHATPVGLLLHGNLSLLHVLVGLSQQFPVLPNRSGVASSVYVGCSWKEKINEDTAFPATAVQLEWSHTDRRVQRSVVGELDVGEVGNPIFLIGTDERTKDHLSGLISPLRLPVRLWMSSRTWFHLRAGFVHERSPKCRHEASVAVLDDVFRYVVAANPAGVQETRKFGSRGVVLAREKPRILTQTVNDREDVVVPEAVAGKRSRDVHGNGEAGFPWDRHRAQLAIGIAVAGLASSANFARVAIPSDFGNEVGSSESLPKSCNSAIDSEMGGESRVMVLAEKASPKTTVSWDT</sequence>
<dbReference type="Proteomes" id="UP000265515">
    <property type="component" value="Unassembled WGS sequence"/>
</dbReference>
<dbReference type="Gramene" id="GBG72339">
    <property type="protein sequence ID" value="GBG72339"/>
    <property type="gene ID" value="CBR_g11917"/>
</dbReference>
<comment type="caution">
    <text evidence="3">The sequence shown here is derived from an EMBL/GenBank/DDBJ whole genome shotgun (WGS) entry which is preliminary data.</text>
</comment>
<feature type="compositionally biased region" description="Basic residues" evidence="2">
    <location>
        <begin position="94"/>
        <end position="103"/>
    </location>
</feature>
<reference evidence="3 4" key="1">
    <citation type="journal article" date="2018" name="Cell">
        <title>The Chara Genome: Secondary Complexity and Implications for Plant Terrestrialization.</title>
        <authorList>
            <person name="Nishiyama T."/>
            <person name="Sakayama H."/>
            <person name="Vries J.D."/>
            <person name="Buschmann H."/>
            <person name="Saint-Marcoux D."/>
            <person name="Ullrich K.K."/>
            <person name="Haas F.B."/>
            <person name="Vanderstraeten L."/>
            <person name="Becker D."/>
            <person name="Lang D."/>
            <person name="Vosolsobe S."/>
            <person name="Rombauts S."/>
            <person name="Wilhelmsson P.K.I."/>
            <person name="Janitza P."/>
            <person name="Kern R."/>
            <person name="Heyl A."/>
            <person name="Rumpler F."/>
            <person name="Villalobos L.I.A.C."/>
            <person name="Clay J.M."/>
            <person name="Skokan R."/>
            <person name="Toyoda A."/>
            <person name="Suzuki Y."/>
            <person name="Kagoshima H."/>
            <person name="Schijlen E."/>
            <person name="Tajeshwar N."/>
            <person name="Catarino B."/>
            <person name="Hetherington A.J."/>
            <person name="Saltykova A."/>
            <person name="Bonnot C."/>
            <person name="Breuninger H."/>
            <person name="Symeonidi A."/>
            <person name="Radhakrishnan G.V."/>
            <person name="Van Nieuwerburgh F."/>
            <person name="Deforce D."/>
            <person name="Chang C."/>
            <person name="Karol K.G."/>
            <person name="Hedrich R."/>
            <person name="Ulvskov P."/>
            <person name="Glockner G."/>
            <person name="Delwiche C.F."/>
            <person name="Petrasek J."/>
            <person name="Van de Peer Y."/>
            <person name="Friml J."/>
            <person name="Beilby M."/>
            <person name="Dolan L."/>
            <person name="Kohara Y."/>
            <person name="Sugano S."/>
            <person name="Fujiyama A."/>
            <person name="Delaux P.-M."/>
            <person name="Quint M."/>
            <person name="TheiBen G."/>
            <person name="Hagemann M."/>
            <person name="Harholt J."/>
            <person name="Dunand C."/>
            <person name="Zachgo S."/>
            <person name="Langdale J."/>
            <person name="Maumus F."/>
            <person name="Straeten D.V.D."/>
            <person name="Gould S.B."/>
            <person name="Rensing S.A."/>
        </authorList>
    </citation>
    <scope>NUCLEOTIDE SEQUENCE [LARGE SCALE GENOMIC DNA]</scope>
    <source>
        <strain evidence="3 4">S276</strain>
    </source>
</reference>
<organism evidence="3 4">
    <name type="scientific">Chara braunii</name>
    <name type="common">Braun's stonewort</name>
    <dbReference type="NCBI Taxonomy" id="69332"/>
    <lineage>
        <taxon>Eukaryota</taxon>
        <taxon>Viridiplantae</taxon>
        <taxon>Streptophyta</taxon>
        <taxon>Charophyceae</taxon>
        <taxon>Charales</taxon>
        <taxon>Characeae</taxon>
        <taxon>Chara</taxon>
    </lineage>
</organism>
<evidence type="ECO:0000256" key="1">
    <source>
        <dbReference type="SAM" id="Coils"/>
    </source>
</evidence>
<dbReference type="AlphaFoldDB" id="A0A388KQL5"/>
<keyword evidence="1" id="KW-0175">Coiled coil</keyword>
<keyword evidence="4" id="KW-1185">Reference proteome</keyword>
<gene>
    <name evidence="3" type="ORF">CBR_g11917</name>
</gene>
<feature type="region of interest" description="Disordered" evidence="2">
    <location>
        <begin position="83"/>
        <end position="108"/>
    </location>
</feature>